<proteinExistence type="predicted"/>
<dbReference type="Gene3D" id="1.10.1280.10">
    <property type="entry name" value="Di-copper center containing domain from catechol oxidase"/>
    <property type="match status" value="1"/>
</dbReference>
<reference evidence="5" key="1">
    <citation type="journal article" date="2020" name="Ecol. Evol.">
        <title>Genome structure and content of the rice root-knot nematode (Meloidogyne graminicola).</title>
        <authorList>
            <person name="Phan N.T."/>
            <person name="Danchin E.G.J."/>
            <person name="Klopp C."/>
            <person name="Perfus-Barbeoch L."/>
            <person name="Kozlowski D.K."/>
            <person name="Koutsovoulos G.D."/>
            <person name="Lopez-Roques C."/>
            <person name="Bouchez O."/>
            <person name="Zahm M."/>
            <person name="Besnard G."/>
            <person name="Bellafiore S."/>
        </authorList>
    </citation>
    <scope>NUCLEOTIDE SEQUENCE</scope>
    <source>
        <strain evidence="5">VN-18</strain>
    </source>
</reference>
<keyword evidence="2" id="KW-0186">Copper</keyword>
<evidence type="ECO:0000313" key="5">
    <source>
        <dbReference type="EMBL" id="KAF7637749.1"/>
    </source>
</evidence>
<organism evidence="5 6">
    <name type="scientific">Meloidogyne graminicola</name>
    <dbReference type="NCBI Taxonomy" id="189291"/>
    <lineage>
        <taxon>Eukaryota</taxon>
        <taxon>Metazoa</taxon>
        <taxon>Ecdysozoa</taxon>
        <taxon>Nematoda</taxon>
        <taxon>Chromadorea</taxon>
        <taxon>Rhabditida</taxon>
        <taxon>Tylenchina</taxon>
        <taxon>Tylenchomorpha</taxon>
        <taxon>Tylenchoidea</taxon>
        <taxon>Meloidogynidae</taxon>
        <taxon>Meloidogyninae</taxon>
        <taxon>Meloidogyne</taxon>
    </lineage>
</organism>
<dbReference type="Proteomes" id="UP000605970">
    <property type="component" value="Unassembled WGS sequence"/>
</dbReference>
<keyword evidence="3" id="KW-1015">Disulfide bond</keyword>
<sequence length="329" mass="38603">MRVPETSANDPIFYMHHSFVDLIFEIWRQRQQRKDVREWAYTPNLWSCGNEYHFSYAWMRPFDFLSNQDGLSNAYTDQLYRYAQRPTCSAQIPTCGSRYLFCDFNHGWPHCVAKIKFGGICEGFDGMDACYNGQCIFGRCQQGPTPPPWRPTPPPLPQLRQMGQRRIAPPPSPRITTRRRLRRPNVPIPQRFLTRQMASKIHKPFINCFNLNPCCDHWAEKNECKTNKKYMEKYCKASCEICTPTFNITNECLDRHVSCKQWKENGECLGKSKLFLEENCRESCGLCEKNKYENSCLPQALMLKEHDKNIIQETKKIGNISIEELPFRN</sequence>
<dbReference type="OrthoDB" id="5856354at2759"/>
<evidence type="ECO:0000256" key="1">
    <source>
        <dbReference type="ARBA" id="ARBA00022723"/>
    </source>
</evidence>
<dbReference type="SMART" id="SM00254">
    <property type="entry name" value="ShKT"/>
    <property type="match status" value="2"/>
</dbReference>
<keyword evidence="6" id="KW-1185">Reference proteome</keyword>
<dbReference type="PROSITE" id="PS00498">
    <property type="entry name" value="TYROSINASE_2"/>
    <property type="match status" value="1"/>
</dbReference>
<dbReference type="EMBL" id="JABEBT010000017">
    <property type="protein sequence ID" value="KAF7637749.1"/>
    <property type="molecule type" value="Genomic_DNA"/>
</dbReference>
<dbReference type="SUPFAM" id="SSF48056">
    <property type="entry name" value="Di-copper centre-containing domain"/>
    <property type="match status" value="1"/>
</dbReference>
<feature type="domain" description="ShKT" evidence="4">
    <location>
        <begin position="208"/>
        <end position="242"/>
    </location>
</feature>
<dbReference type="GO" id="GO:0046872">
    <property type="term" value="F:metal ion binding"/>
    <property type="evidence" value="ECO:0007669"/>
    <property type="project" value="UniProtKB-KW"/>
</dbReference>
<dbReference type="InterPro" id="IPR002227">
    <property type="entry name" value="Tyrosinase_Cu-bd"/>
</dbReference>
<gene>
    <name evidence="5" type="ORF">Mgra_00002725</name>
</gene>
<dbReference type="AlphaFoldDB" id="A0A8S9ZWY8"/>
<dbReference type="InterPro" id="IPR003582">
    <property type="entry name" value="ShKT_dom"/>
</dbReference>
<comment type="caution">
    <text evidence="3">Lacks conserved residue(s) required for the propagation of feature annotation.</text>
</comment>
<dbReference type="PROSITE" id="PS51670">
    <property type="entry name" value="SHKT"/>
    <property type="match status" value="2"/>
</dbReference>
<keyword evidence="1" id="KW-0479">Metal-binding</keyword>
<dbReference type="GO" id="GO:0016491">
    <property type="term" value="F:oxidoreductase activity"/>
    <property type="evidence" value="ECO:0007669"/>
    <property type="project" value="InterPro"/>
</dbReference>
<dbReference type="Gene3D" id="1.10.10.1940">
    <property type="match status" value="1"/>
</dbReference>
<comment type="caution">
    <text evidence="5">The sequence shown here is derived from an EMBL/GenBank/DDBJ whole genome shotgun (WGS) entry which is preliminary data.</text>
</comment>
<dbReference type="InterPro" id="IPR050316">
    <property type="entry name" value="Tyrosinase/Hemocyanin"/>
</dbReference>
<evidence type="ECO:0000256" key="2">
    <source>
        <dbReference type="ARBA" id="ARBA00023008"/>
    </source>
</evidence>
<dbReference type="PANTHER" id="PTHR11474:SF126">
    <property type="entry name" value="TYROSINASE-LIKE PROTEIN TYR-1-RELATED"/>
    <property type="match status" value="1"/>
</dbReference>
<feature type="domain" description="ShKT" evidence="4">
    <location>
        <begin position="252"/>
        <end position="287"/>
    </location>
</feature>
<evidence type="ECO:0000256" key="3">
    <source>
        <dbReference type="PROSITE-ProRule" id="PRU01005"/>
    </source>
</evidence>
<evidence type="ECO:0000259" key="4">
    <source>
        <dbReference type="PROSITE" id="PS51670"/>
    </source>
</evidence>
<feature type="disulfide bond" evidence="3">
    <location>
        <begin position="208"/>
        <end position="242"/>
    </location>
</feature>
<dbReference type="PANTHER" id="PTHR11474">
    <property type="entry name" value="TYROSINASE FAMILY MEMBER"/>
    <property type="match status" value="1"/>
</dbReference>
<dbReference type="Pfam" id="PF01549">
    <property type="entry name" value="ShK"/>
    <property type="match status" value="2"/>
</dbReference>
<accession>A0A8S9ZWY8</accession>
<dbReference type="InterPro" id="IPR008922">
    <property type="entry name" value="Di-copper_centre_dom_sf"/>
</dbReference>
<evidence type="ECO:0000313" key="6">
    <source>
        <dbReference type="Proteomes" id="UP000605970"/>
    </source>
</evidence>
<dbReference type="Pfam" id="PF00264">
    <property type="entry name" value="Tyrosinase"/>
    <property type="match status" value="1"/>
</dbReference>
<protein>
    <recommendedName>
        <fullName evidence="4">ShKT domain-containing protein</fullName>
    </recommendedName>
</protein>
<name>A0A8S9ZWY8_9BILA</name>